<dbReference type="Proteomes" id="UP000789525">
    <property type="component" value="Unassembled WGS sequence"/>
</dbReference>
<proteinExistence type="predicted"/>
<sequence>TNGGITANGENVSPRDGNQSRSTIALNEVTSSRKLMPQVSPIEKHSVAESSRPPIELHFPPRFTISEEQLATTQLDTISSDLEEDFELDWETGSDSDMDFHTNSSTPDSWSEVSSSPPARSMLRSMTSIPIAVPRTPTRSRTLPVSGTPMATSACQTHVPSLYYERLQATLALQIHKDIYIFPSLENFCDHFVVFQWWYPSFLHLAFRFNSLAFQFYYVDIP</sequence>
<gene>
    <name evidence="1" type="ORF">ACOLOM_LOCUS13457</name>
</gene>
<organism evidence="1 2">
    <name type="scientific">Acaulospora colombiana</name>
    <dbReference type="NCBI Taxonomy" id="27376"/>
    <lineage>
        <taxon>Eukaryota</taxon>
        <taxon>Fungi</taxon>
        <taxon>Fungi incertae sedis</taxon>
        <taxon>Mucoromycota</taxon>
        <taxon>Glomeromycotina</taxon>
        <taxon>Glomeromycetes</taxon>
        <taxon>Diversisporales</taxon>
        <taxon>Acaulosporaceae</taxon>
        <taxon>Acaulospora</taxon>
    </lineage>
</organism>
<protein>
    <submittedName>
        <fullName evidence="1">4420_t:CDS:1</fullName>
    </submittedName>
</protein>
<keyword evidence="2" id="KW-1185">Reference proteome</keyword>
<accession>A0ACA9QVD2</accession>
<evidence type="ECO:0000313" key="2">
    <source>
        <dbReference type="Proteomes" id="UP000789525"/>
    </source>
</evidence>
<feature type="non-terminal residue" evidence="1">
    <location>
        <position position="1"/>
    </location>
</feature>
<evidence type="ECO:0000313" key="1">
    <source>
        <dbReference type="EMBL" id="CAG8765943.1"/>
    </source>
</evidence>
<name>A0ACA9QVD2_9GLOM</name>
<dbReference type="EMBL" id="CAJVPT010061807">
    <property type="protein sequence ID" value="CAG8765943.1"/>
    <property type="molecule type" value="Genomic_DNA"/>
</dbReference>
<feature type="non-terminal residue" evidence="1">
    <location>
        <position position="222"/>
    </location>
</feature>
<reference evidence="1" key="1">
    <citation type="submission" date="2021-06" db="EMBL/GenBank/DDBJ databases">
        <authorList>
            <person name="Kallberg Y."/>
            <person name="Tangrot J."/>
            <person name="Rosling A."/>
        </authorList>
    </citation>
    <scope>NUCLEOTIDE SEQUENCE</scope>
    <source>
        <strain evidence="1">CL356</strain>
    </source>
</reference>
<comment type="caution">
    <text evidence="1">The sequence shown here is derived from an EMBL/GenBank/DDBJ whole genome shotgun (WGS) entry which is preliminary data.</text>
</comment>